<evidence type="ECO:0000313" key="1">
    <source>
        <dbReference type="EMBL" id="SEL71975.1"/>
    </source>
</evidence>
<dbReference type="RefSeq" id="WP_091410226.1">
    <property type="nucleotide sequence ID" value="NZ_FOAB01000005.1"/>
</dbReference>
<proteinExistence type="predicted"/>
<dbReference type="EMBL" id="FOAB01000005">
    <property type="protein sequence ID" value="SEL71975.1"/>
    <property type="molecule type" value="Genomic_DNA"/>
</dbReference>
<dbReference type="AlphaFoldDB" id="A0A1H7SHL4"/>
<gene>
    <name evidence="1" type="ORF">SAMN04487910_3166</name>
</gene>
<dbReference type="STRING" id="1038014.SAMN04487910_3166"/>
<dbReference type="OrthoDB" id="7058586at2"/>
<dbReference type="InterPro" id="IPR021295">
    <property type="entry name" value="DUF2867"/>
</dbReference>
<dbReference type="Pfam" id="PF11066">
    <property type="entry name" value="DUF2867"/>
    <property type="match status" value="1"/>
</dbReference>
<evidence type="ECO:0008006" key="3">
    <source>
        <dbReference type="Google" id="ProtNLM"/>
    </source>
</evidence>
<keyword evidence="2" id="KW-1185">Reference proteome</keyword>
<dbReference type="Proteomes" id="UP000198521">
    <property type="component" value="Unassembled WGS sequence"/>
</dbReference>
<evidence type="ECO:0000313" key="2">
    <source>
        <dbReference type="Proteomes" id="UP000198521"/>
    </source>
</evidence>
<organism evidence="1 2">
    <name type="scientific">Aquimarina amphilecti</name>
    <dbReference type="NCBI Taxonomy" id="1038014"/>
    <lineage>
        <taxon>Bacteria</taxon>
        <taxon>Pseudomonadati</taxon>
        <taxon>Bacteroidota</taxon>
        <taxon>Flavobacteriia</taxon>
        <taxon>Flavobacteriales</taxon>
        <taxon>Flavobacteriaceae</taxon>
        <taxon>Aquimarina</taxon>
    </lineage>
</organism>
<name>A0A1H7SHL4_AQUAM</name>
<sequence>MKVEKVNLPETSLLLKNEYDYSDSFISEFIDKEDTIDILVVTKAFFSTSPKWIEKLFLLRNKIVAIFGLKTGDSLEKRKETLNNFRGDIGDKVGIFKVFDKSENEIILGEDDMHLNFRVSLLLDSKPNSSKNLTISTIVNFNNWFGKLYFLPVKPFHKLIVPTMLKSTIRGSIAPNQ</sequence>
<protein>
    <recommendedName>
        <fullName evidence="3">DUF2867 domain-containing protein</fullName>
    </recommendedName>
</protein>
<reference evidence="1 2" key="1">
    <citation type="submission" date="2016-10" db="EMBL/GenBank/DDBJ databases">
        <authorList>
            <person name="de Groot N.N."/>
        </authorList>
    </citation>
    <scope>NUCLEOTIDE SEQUENCE [LARGE SCALE GENOMIC DNA]</scope>
    <source>
        <strain evidence="1 2">DSM 25232</strain>
    </source>
</reference>
<accession>A0A1H7SHL4</accession>